<proteinExistence type="predicted"/>
<dbReference type="STRING" id="158189.SpiBuddy_1554"/>
<dbReference type="Proteomes" id="UP000008466">
    <property type="component" value="Chromosome"/>
</dbReference>
<evidence type="ECO:0000313" key="2">
    <source>
        <dbReference type="Proteomes" id="UP000008466"/>
    </source>
</evidence>
<dbReference type="HOGENOM" id="CLU_775908_0_0_12"/>
<reference evidence="2" key="1">
    <citation type="submission" date="2011-02" db="EMBL/GenBank/DDBJ databases">
        <title>Complete sequence of Spirochaeta sp. Buddy.</title>
        <authorList>
            <person name="Lucas S."/>
            <person name="Copeland A."/>
            <person name="Lapidus A."/>
            <person name="Cheng J.-F."/>
            <person name="Goodwin L."/>
            <person name="Pitluck S."/>
            <person name="Zeytun A."/>
            <person name="Detter J.C."/>
            <person name="Han C."/>
            <person name="Tapia R."/>
            <person name="Land M."/>
            <person name="Hauser L."/>
            <person name="Kyrpides N."/>
            <person name="Ivanova N."/>
            <person name="Mikhailova N."/>
            <person name="Pagani I."/>
            <person name="Ritalahti K.M."/>
            <person name="Loeffler F.E."/>
            <person name="Woyke T."/>
        </authorList>
    </citation>
    <scope>NUCLEOTIDE SEQUENCE [LARGE SCALE GENOMIC DNA]</scope>
    <source>
        <strain evidence="2">ATCC BAA-1886 / DSM 22777 / Buddy</strain>
    </source>
</reference>
<gene>
    <name evidence="1" type="ordered locus">SpiBuddy_1554</name>
</gene>
<dbReference type="AlphaFoldDB" id="F0RZ98"/>
<dbReference type="EMBL" id="CP002541">
    <property type="protein sequence ID" value="ADY13379.1"/>
    <property type="molecule type" value="Genomic_DNA"/>
</dbReference>
<sequence length="355" mass="39191">MKKIVFLTILLLLSSLLVAGVIATYSTYPLKLESYNSIYQNKYGGIGTNHYPNLMAMHIGRFSIDTQGQTVRSFALLSNISNEFVFTGPTLWNPTLTTDQLGFHGVAILKYGSQLTNSNLNQGYTNPIYPTDTPMYGVITIDFYLISYNQDNVFLPDKSYAHMSGTVGNFTVSYSTEDVGFWNADFTPVTGTNGEPIPEQPYLGPGTITPDDPVPYVDPTDPIFDFTITDIQESFQLSDAYGTGTAYVAQAEVIVTNADVSNPCGVTLTFTNQTNTEFFEMRNTEDPNLSTLKYKLSFNGTIIDPGDLVDWVGFVNSTYTKGVYVTQIQEHDVDTLVEGTYSDTIIVTLTPKDTV</sequence>
<name>F0RZ98_SPHGB</name>
<evidence type="ECO:0000313" key="1">
    <source>
        <dbReference type="EMBL" id="ADY13379.1"/>
    </source>
</evidence>
<protein>
    <submittedName>
        <fullName evidence="1">Uncharacterized protein</fullName>
    </submittedName>
</protein>
<accession>F0RZ98</accession>
<dbReference type="KEGG" id="sbu:SpiBuddy_1554"/>
<organism evidence="1 2">
    <name type="scientific">Sphaerochaeta globosa (strain ATCC BAA-1886 / DSM 22777 / Buddy)</name>
    <name type="common">Spirochaeta sp. (strain Buddy)</name>
    <dbReference type="NCBI Taxonomy" id="158189"/>
    <lineage>
        <taxon>Bacteria</taxon>
        <taxon>Pseudomonadati</taxon>
        <taxon>Spirochaetota</taxon>
        <taxon>Spirochaetia</taxon>
        <taxon>Spirochaetales</taxon>
        <taxon>Sphaerochaetaceae</taxon>
        <taxon>Sphaerochaeta</taxon>
    </lineage>
</organism>
<keyword evidence="2" id="KW-1185">Reference proteome</keyword>